<dbReference type="Proteomes" id="UP000663880">
    <property type="component" value="Unassembled WGS sequence"/>
</dbReference>
<comment type="caution">
    <text evidence="9">The sequence shown here is derived from an EMBL/GenBank/DDBJ whole genome shotgun (WGS) entry which is preliminary data.</text>
</comment>
<name>A0A821UHC5_9NEOP</name>
<evidence type="ECO:0000256" key="2">
    <source>
        <dbReference type="ARBA" id="ARBA00004123"/>
    </source>
</evidence>
<comment type="cofactor">
    <cofactor evidence="1">
        <name>a divalent metal cation</name>
        <dbReference type="ChEBI" id="CHEBI:60240"/>
    </cofactor>
</comment>
<dbReference type="EMBL" id="CAJOBZ010000031">
    <property type="protein sequence ID" value="CAF4889560.1"/>
    <property type="molecule type" value="Genomic_DNA"/>
</dbReference>
<comment type="similarity">
    <text evidence="3">Belongs to the HARBI1 family.</text>
</comment>
<evidence type="ECO:0000313" key="10">
    <source>
        <dbReference type="Proteomes" id="UP000663880"/>
    </source>
</evidence>
<dbReference type="PANTHER" id="PTHR22930:SF269">
    <property type="entry name" value="NUCLEASE HARBI1-LIKE PROTEIN"/>
    <property type="match status" value="1"/>
</dbReference>
<reference evidence="9" key="1">
    <citation type="submission" date="2021-02" db="EMBL/GenBank/DDBJ databases">
        <authorList>
            <person name="Steward A R."/>
        </authorList>
    </citation>
    <scope>NUCLEOTIDE SEQUENCE</scope>
</reference>
<keyword evidence="10" id="KW-1185">Reference proteome</keyword>
<evidence type="ECO:0000313" key="9">
    <source>
        <dbReference type="EMBL" id="CAF4889560.1"/>
    </source>
</evidence>
<protein>
    <recommendedName>
        <fullName evidence="8">DDE Tnp4 domain-containing protein</fullName>
    </recommendedName>
</protein>
<dbReference type="OrthoDB" id="6581217at2759"/>
<evidence type="ECO:0000256" key="5">
    <source>
        <dbReference type="ARBA" id="ARBA00022723"/>
    </source>
</evidence>
<dbReference type="AlphaFoldDB" id="A0A821UHC5"/>
<dbReference type="GO" id="GO:0016787">
    <property type="term" value="F:hydrolase activity"/>
    <property type="evidence" value="ECO:0007669"/>
    <property type="project" value="UniProtKB-KW"/>
</dbReference>
<comment type="subcellular location">
    <subcellularLocation>
        <location evidence="2">Nucleus</location>
    </subcellularLocation>
</comment>
<keyword evidence="6" id="KW-0378">Hydrolase</keyword>
<keyword evidence="7" id="KW-0539">Nucleus</keyword>
<keyword evidence="5" id="KW-0479">Metal-binding</keyword>
<dbReference type="GO" id="GO:0005634">
    <property type="term" value="C:nucleus"/>
    <property type="evidence" value="ECO:0007669"/>
    <property type="project" value="UniProtKB-SubCell"/>
</dbReference>
<keyword evidence="4" id="KW-0540">Nuclease</keyword>
<accession>A0A821UHC5</accession>
<evidence type="ECO:0000259" key="8">
    <source>
        <dbReference type="Pfam" id="PF13359"/>
    </source>
</evidence>
<dbReference type="InterPro" id="IPR027806">
    <property type="entry name" value="HARBI1_dom"/>
</dbReference>
<dbReference type="Pfam" id="PF13359">
    <property type="entry name" value="DDE_Tnp_4"/>
    <property type="match status" value="1"/>
</dbReference>
<dbReference type="GO" id="GO:0004518">
    <property type="term" value="F:nuclease activity"/>
    <property type="evidence" value="ECO:0007669"/>
    <property type="project" value="UniProtKB-KW"/>
</dbReference>
<sequence length="388" mass="45658">MKKKRRIWMENINYFRKECSEFKLFYELTNHGFRTYFRMTRDEFEYLHSLIEDDIKKENTNYREAIGTRERLVITLRYLITGTTYTALSKSYRIGRCTLSEIIPVVCESLWIKLQPKVMKLPTEPEWKVIAKDFYDLWNFNNCLGAIDGKHVVIFSPRKSGSQYFNYKKTFSIVLLAIADAHGRFIMIDVGSMGRYSDSGIFTDSNFYNVLQNNGLRLPADEPLYEGGLPQPYVFIGDCAFPLMTHLLKPYPDHERLDKDQLIFNYRLSRARRMVESAFGMLVHKWRIFFRPLDVKISTAKKIVKAACVLHNYVLQNEIEKAPSQSVFSDNMSRNYSEVSEQNSADFEDGFFVREYFMEYFNSVGTVSWQNNRVQNVLDSDRITHNLH</sequence>
<feature type="domain" description="DDE Tnp4" evidence="8">
    <location>
        <begin position="147"/>
        <end position="312"/>
    </location>
</feature>
<organism evidence="9 10">
    <name type="scientific">Pieris macdunnoughi</name>
    <dbReference type="NCBI Taxonomy" id="345717"/>
    <lineage>
        <taxon>Eukaryota</taxon>
        <taxon>Metazoa</taxon>
        <taxon>Ecdysozoa</taxon>
        <taxon>Arthropoda</taxon>
        <taxon>Hexapoda</taxon>
        <taxon>Insecta</taxon>
        <taxon>Pterygota</taxon>
        <taxon>Neoptera</taxon>
        <taxon>Endopterygota</taxon>
        <taxon>Lepidoptera</taxon>
        <taxon>Glossata</taxon>
        <taxon>Ditrysia</taxon>
        <taxon>Papilionoidea</taxon>
        <taxon>Pieridae</taxon>
        <taxon>Pierinae</taxon>
        <taxon>Pieris</taxon>
    </lineage>
</organism>
<evidence type="ECO:0000256" key="4">
    <source>
        <dbReference type="ARBA" id="ARBA00022722"/>
    </source>
</evidence>
<dbReference type="GO" id="GO:0046872">
    <property type="term" value="F:metal ion binding"/>
    <property type="evidence" value="ECO:0007669"/>
    <property type="project" value="UniProtKB-KW"/>
</dbReference>
<dbReference type="PANTHER" id="PTHR22930">
    <property type="match status" value="1"/>
</dbReference>
<evidence type="ECO:0000256" key="6">
    <source>
        <dbReference type="ARBA" id="ARBA00022801"/>
    </source>
</evidence>
<gene>
    <name evidence="9" type="ORF">PMACD_LOCUS10336</name>
</gene>
<evidence type="ECO:0000256" key="7">
    <source>
        <dbReference type="ARBA" id="ARBA00023242"/>
    </source>
</evidence>
<dbReference type="InterPro" id="IPR045249">
    <property type="entry name" value="HARBI1-like"/>
</dbReference>
<evidence type="ECO:0000256" key="3">
    <source>
        <dbReference type="ARBA" id="ARBA00006958"/>
    </source>
</evidence>
<proteinExistence type="inferred from homology"/>
<evidence type="ECO:0000256" key="1">
    <source>
        <dbReference type="ARBA" id="ARBA00001968"/>
    </source>
</evidence>